<proteinExistence type="predicted"/>
<dbReference type="RefSeq" id="WP_170965206.1">
    <property type="nucleotide sequence ID" value="NZ_QXDA01000004.1"/>
</dbReference>
<comment type="caution">
    <text evidence="1">The sequence shown here is derived from an EMBL/GenBank/DDBJ whole genome shotgun (WGS) entry which is preliminary data.</text>
</comment>
<organism evidence="1 2">
    <name type="scientific">Ectopseudomonas oleovorans</name>
    <name type="common">Pseudomonas oleovorans</name>
    <dbReference type="NCBI Taxonomy" id="301"/>
    <lineage>
        <taxon>Bacteria</taxon>
        <taxon>Pseudomonadati</taxon>
        <taxon>Pseudomonadota</taxon>
        <taxon>Gammaproteobacteria</taxon>
        <taxon>Pseudomonadales</taxon>
        <taxon>Pseudomonadaceae</taxon>
        <taxon>Ectopseudomonas</taxon>
    </lineage>
</organism>
<name>A0A397MB73_ECTOL</name>
<protein>
    <submittedName>
        <fullName evidence="1">Uncharacterized protein</fullName>
    </submittedName>
</protein>
<sequence>MKRIERDFIVLFNCLWYRDFPVSIDEPIASRSDWTIHLGLVVRQCATLLGARALFEFGGRTDAVLRYPGGEYLTFIEWEWVQAHSGINEFKKLKDRADQAVFQTFIGYTRLDALQKALSVIEYEWSQCAKPLLAFMITYTVTGRKRCFESLETYYYARGKYRRVRRQPALPWMVNRLNFISEGD</sequence>
<evidence type="ECO:0000313" key="2">
    <source>
        <dbReference type="Proteomes" id="UP000265836"/>
    </source>
</evidence>
<evidence type="ECO:0000313" key="1">
    <source>
        <dbReference type="EMBL" id="RIA22250.1"/>
    </source>
</evidence>
<dbReference type="Proteomes" id="UP000265836">
    <property type="component" value="Unassembled WGS sequence"/>
</dbReference>
<gene>
    <name evidence="1" type="ORF">DFO61_2924</name>
</gene>
<reference evidence="1 2" key="1">
    <citation type="submission" date="2018-08" db="EMBL/GenBank/DDBJ databases">
        <title>Genome sequencing of rice bacterial endophytes.</title>
        <authorList>
            <person name="Venturi V."/>
        </authorList>
    </citation>
    <scope>NUCLEOTIDE SEQUENCE [LARGE SCALE GENOMIC DNA]</scope>
    <source>
        <strain evidence="1 2">E1205</strain>
    </source>
</reference>
<dbReference type="AlphaFoldDB" id="A0A397MB73"/>
<accession>A0A397MB73</accession>
<dbReference type="EMBL" id="QXDA01000004">
    <property type="protein sequence ID" value="RIA22250.1"/>
    <property type="molecule type" value="Genomic_DNA"/>
</dbReference>